<evidence type="ECO:0000313" key="2">
    <source>
        <dbReference type="EMBL" id="MPM69843.1"/>
    </source>
</evidence>
<accession>A0A645C3D3</accession>
<organism evidence="2">
    <name type="scientific">bioreactor metagenome</name>
    <dbReference type="NCBI Taxonomy" id="1076179"/>
    <lineage>
        <taxon>unclassified sequences</taxon>
        <taxon>metagenomes</taxon>
        <taxon>ecological metagenomes</taxon>
    </lineage>
</organism>
<keyword evidence="1" id="KW-0472">Membrane</keyword>
<keyword evidence="1" id="KW-1133">Transmembrane helix</keyword>
<dbReference type="AlphaFoldDB" id="A0A645C3D3"/>
<proteinExistence type="predicted"/>
<evidence type="ECO:0000256" key="1">
    <source>
        <dbReference type="SAM" id="Phobius"/>
    </source>
</evidence>
<comment type="caution">
    <text evidence="2">The sequence shown here is derived from an EMBL/GenBank/DDBJ whole genome shotgun (WGS) entry which is preliminary data.</text>
</comment>
<reference evidence="2" key="1">
    <citation type="submission" date="2019-08" db="EMBL/GenBank/DDBJ databases">
        <authorList>
            <person name="Kucharzyk K."/>
            <person name="Murdoch R.W."/>
            <person name="Higgins S."/>
            <person name="Loffler F."/>
        </authorList>
    </citation>
    <scope>NUCLEOTIDE SEQUENCE</scope>
</reference>
<sequence length="124" mass="13627">MGYVCGLHKKYFCAMTVTAFYIIVQTFLLLAYEGPSVSSLQDPGSIYVMEAMKSISSTTLSPRTAETRFAPLSVKTDPVPRTLSEAFSEGLNLAAERTSSRALWDVFIGDEQESQPSSDMVARK</sequence>
<keyword evidence="1" id="KW-0812">Transmembrane</keyword>
<gene>
    <name evidence="2" type="ORF">SDC9_116791</name>
</gene>
<dbReference type="EMBL" id="VSSQ01023113">
    <property type="protein sequence ID" value="MPM69843.1"/>
    <property type="molecule type" value="Genomic_DNA"/>
</dbReference>
<protein>
    <submittedName>
        <fullName evidence="2">Uncharacterized protein</fullName>
    </submittedName>
</protein>
<name>A0A645C3D3_9ZZZZ</name>
<feature type="transmembrane region" description="Helical" evidence="1">
    <location>
        <begin position="12"/>
        <end position="32"/>
    </location>
</feature>